<protein>
    <recommendedName>
        <fullName evidence="4">Leucine-binding protein domain-containing protein</fullName>
    </recommendedName>
</protein>
<dbReference type="PANTHER" id="PTHR30483">
    <property type="entry name" value="LEUCINE-SPECIFIC-BINDING PROTEIN"/>
    <property type="match status" value="1"/>
</dbReference>
<feature type="chain" id="PRO_5012918185" description="Leucine-binding protein domain-containing protein" evidence="3">
    <location>
        <begin position="26"/>
        <end position="393"/>
    </location>
</feature>
<evidence type="ECO:0000313" key="6">
    <source>
        <dbReference type="Proteomes" id="UP000214566"/>
    </source>
</evidence>
<sequence length="393" mass="41398">MGIKSWAGVAALALGALGIASAAQAGTQPYDINVVLPLTGPVAFLGKAEQIALERMQTQLQGANGIGGRSVHFVFHDDQSSPQTAVQLASQLVVSHPAVVLGSAVVALCNAMSPLMSHGPVMYCFSPGIHPRSGGYVFSSSIATRDLLAAQLRYFLAKGWTRVAVINSTDASGEDVRHNLSALLPLPEFNRIDIVAKASFNPTDVSASAQIERIKASKPQALIAWSTGSAIGTVFKGLADAGLNIPVATTDGNMTYAQMKQYASFLPNQLLIPSPEWLPGAPSNAPQGQVVAKARLFGSFREAGMKPDAAATFAWDPALLVVKALRKLGPTATAEQVRAYLASQKEIYGVNGRYDFKVFPQRGLGDKNVYITEWDAAAGTWKPVSAPGGKPLS</sequence>
<accession>A0A238D1A8</accession>
<name>A0A238D1A8_THIDL</name>
<dbReference type="InterPro" id="IPR028081">
    <property type="entry name" value="Leu-bd"/>
</dbReference>
<feature type="signal peptide" evidence="3">
    <location>
        <begin position="1"/>
        <end position="25"/>
    </location>
</feature>
<comment type="similarity">
    <text evidence="1">Belongs to the leucine-binding protein family.</text>
</comment>
<dbReference type="InterPro" id="IPR028082">
    <property type="entry name" value="Peripla_BP_I"/>
</dbReference>
<dbReference type="AlphaFoldDB" id="A0A238D1A8"/>
<dbReference type="RefSeq" id="WP_094159384.1">
    <property type="nucleotide sequence ID" value="NZ_LT592170.1"/>
</dbReference>
<dbReference type="EMBL" id="FLMQ01000045">
    <property type="protein sequence ID" value="SBP86980.1"/>
    <property type="molecule type" value="Genomic_DNA"/>
</dbReference>
<evidence type="ECO:0000256" key="3">
    <source>
        <dbReference type="SAM" id="SignalP"/>
    </source>
</evidence>
<evidence type="ECO:0000259" key="4">
    <source>
        <dbReference type="Pfam" id="PF13458"/>
    </source>
</evidence>
<dbReference type="PANTHER" id="PTHR30483:SF38">
    <property type="entry name" value="BLR7848 PROTEIN"/>
    <property type="match status" value="1"/>
</dbReference>
<dbReference type="Gene3D" id="3.40.50.2300">
    <property type="match status" value="2"/>
</dbReference>
<dbReference type="Proteomes" id="UP000214566">
    <property type="component" value="Unassembled WGS sequence"/>
</dbReference>
<dbReference type="OrthoDB" id="5290698at2"/>
<keyword evidence="6" id="KW-1185">Reference proteome</keyword>
<dbReference type="SUPFAM" id="SSF53822">
    <property type="entry name" value="Periplasmic binding protein-like I"/>
    <property type="match status" value="1"/>
</dbReference>
<feature type="domain" description="Leucine-binding protein" evidence="4">
    <location>
        <begin position="32"/>
        <end position="376"/>
    </location>
</feature>
<reference evidence="5 6" key="1">
    <citation type="submission" date="2016-06" db="EMBL/GenBank/DDBJ databases">
        <authorList>
            <person name="Kjaerup R.B."/>
            <person name="Dalgaard T.S."/>
            <person name="Juul-Madsen H.R."/>
        </authorList>
    </citation>
    <scope>NUCLEOTIDE SEQUENCE [LARGE SCALE GENOMIC DNA]</scope>
    <source>
        <strain evidence="5 6">DSM 16361</strain>
    </source>
</reference>
<organism evidence="5 6">
    <name type="scientific">Thiomonas delicata</name>
    <name type="common">Thiomonas cuprina</name>
    <dbReference type="NCBI Taxonomy" id="364030"/>
    <lineage>
        <taxon>Bacteria</taxon>
        <taxon>Pseudomonadati</taxon>
        <taxon>Pseudomonadota</taxon>
        <taxon>Betaproteobacteria</taxon>
        <taxon>Burkholderiales</taxon>
        <taxon>Thiomonas</taxon>
    </lineage>
</organism>
<dbReference type="Pfam" id="PF13458">
    <property type="entry name" value="Peripla_BP_6"/>
    <property type="match status" value="1"/>
</dbReference>
<evidence type="ECO:0000256" key="2">
    <source>
        <dbReference type="ARBA" id="ARBA00022729"/>
    </source>
</evidence>
<evidence type="ECO:0000256" key="1">
    <source>
        <dbReference type="ARBA" id="ARBA00010062"/>
    </source>
</evidence>
<gene>
    <name evidence="5" type="ORF">THIARS_50228</name>
</gene>
<keyword evidence="2 3" id="KW-0732">Signal</keyword>
<evidence type="ECO:0000313" key="5">
    <source>
        <dbReference type="EMBL" id="SBP86980.1"/>
    </source>
</evidence>
<dbReference type="InterPro" id="IPR051010">
    <property type="entry name" value="BCAA_transport"/>
</dbReference>
<proteinExistence type="inferred from homology"/>